<sequence>MSARTLEEMGEVVEADEHVVDRAVRAARAAFPAWAATPLEERAAILSRAAEVIAARGARIAELVTAEMGMPIALAQASQWHLPAQVLRTTADRALDARALAWRQPIEGAVLHRRPSGVVAAISPWNMPTYQTVAKVAAALVAGCTVVVKPSAQTPFDGQEFVALLHAAGVPAGAVQLVQGSGGVTGAALAAHPDLAHVSFTGSVEAGRTVARLAAGSLARCTLELGGKSPALVLPSADLSRAIPAVLGSGLVNSGQACNATTRLLVPAARAAEAEDLIRAHAAGFTLGDPFDPAVGLGPLSSVRHGESVVGFAERALADGGRAVTGSPRRAEIDAPGFFVAPLVLAGLERSAEAVQEEIFGPVLVVQPYRDLDDAIDIAHDSRFGLSAEVWGDPAEAVGVAERLHVGQVKVNGVRTRERPGVPFGGVGESGYGRELGALGIEEFTDVTAVMA</sequence>
<dbReference type="InterPro" id="IPR016163">
    <property type="entry name" value="Ald_DH_C"/>
</dbReference>
<organism evidence="8 9">
    <name type="scientific">Microbacterium testaceum</name>
    <name type="common">Aureobacterium testaceum</name>
    <name type="synonym">Brevibacterium testaceum</name>
    <dbReference type="NCBI Taxonomy" id="2033"/>
    <lineage>
        <taxon>Bacteria</taxon>
        <taxon>Bacillati</taxon>
        <taxon>Actinomycetota</taxon>
        <taxon>Actinomycetes</taxon>
        <taxon>Micrococcales</taxon>
        <taxon>Microbacteriaceae</taxon>
        <taxon>Microbacterium</taxon>
    </lineage>
</organism>
<dbReference type="InterPro" id="IPR016160">
    <property type="entry name" value="Ald_DH_CS_CYS"/>
</dbReference>
<dbReference type="PANTHER" id="PTHR42804">
    <property type="entry name" value="ALDEHYDE DEHYDROGENASE"/>
    <property type="match status" value="1"/>
</dbReference>
<gene>
    <name evidence="8" type="ORF">NS220_08955</name>
</gene>
<keyword evidence="2 6" id="KW-0560">Oxidoreductase</keyword>
<comment type="caution">
    <text evidence="8">The sequence shown here is derived from an EMBL/GenBank/DDBJ whole genome shotgun (WGS) entry which is preliminary data.</text>
</comment>
<dbReference type="InterPro" id="IPR029510">
    <property type="entry name" value="Ald_DH_CS_GLU"/>
</dbReference>
<dbReference type="AlphaFoldDB" id="A0A147EXF4"/>
<feature type="active site" evidence="5">
    <location>
        <position position="224"/>
    </location>
</feature>
<evidence type="ECO:0000256" key="2">
    <source>
        <dbReference type="ARBA" id="ARBA00023002"/>
    </source>
</evidence>
<dbReference type="InterPro" id="IPR015590">
    <property type="entry name" value="Aldehyde_DH_dom"/>
</dbReference>
<comment type="catalytic activity">
    <reaction evidence="4">
        <text>an aldehyde + NAD(+) + H2O = a carboxylate + NADH + 2 H(+)</text>
        <dbReference type="Rhea" id="RHEA:16185"/>
        <dbReference type="ChEBI" id="CHEBI:15377"/>
        <dbReference type="ChEBI" id="CHEBI:15378"/>
        <dbReference type="ChEBI" id="CHEBI:17478"/>
        <dbReference type="ChEBI" id="CHEBI:29067"/>
        <dbReference type="ChEBI" id="CHEBI:57540"/>
        <dbReference type="ChEBI" id="CHEBI:57945"/>
        <dbReference type="EC" id="1.2.1.3"/>
    </reaction>
</comment>
<evidence type="ECO:0000259" key="7">
    <source>
        <dbReference type="Pfam" id="PF00171"/>
    </source>
</evidence>
<reference evidence="8 9" key="1">
    <citation type="journal article" date="2016" name="Front. Microbiol.">
        <title>Genomic Resource of Rice Seed Associated Bacteria.</title>
        <authorList>
            <person name="Midha S."/>
            <person name="Bansal K."/>
            <person name="Sharma S."/>
            <person name="Kumar N."/>
            <person name="Patil P.P."/>
            <person name="Chaudhry V."/>
            <person name="Patil P.B."/>
        </authorList>
    </citation>
    <scope>NUCLEOTIDE SEQUENCE [LARGE SCALE GENOMIC DNA]</scope>
    <source>
        <strain evidence="8 9">NS220</strain>
    </source>
</reference>
<evidence type="ECO:0000313" key="8">
    <source>
        <dbReference type="EMBL" id="KTR94529.1"/>
    </source>
</evidence>
<dbReference type="InterPro" id="IPR016162">
    <property type="entry name" value="Ald_DH_N"/>
</dbReference>
<dbReference type="Gene3D" id="3.40.309.10">
    <property type="entry name" value="Aldehyde Dehydrogenase, Chain A, domain 2"/>
    <property type="match status" value="1"/>
</dbReference>
<dbReference type="Pfam" id="PF00171">
    <property type="entry name" value="Aldedh"/>
    <property type="match status" value="1"/>
</dbReference>
<proteinExistence type="inferred from homology"/>
<dbReference type="EC" id="1.2.1.3" evidence="3"/>
<dbReference type="GO" id="GO:0004029">
    <property type="term" value="F:aldehyde dehydrogenase (NAD+) activity"/>
    <property type="evidence" value="ECO:0007669"/>
    <property type="project" value="UniProtKB-EC"/>
</dbReference>
<evidence type="ECO:0000256" key="4">
    <source>
        <dbReference type="ARBA" id="ARBA00049194"/>
    </source>
</evidence>
<evidence type="ECO:0000256" key="3">
    <source>
        <dbReference type="ARBA" id="ARBA00024226"/>
    </source>
</evidence>
<dbReference type="SUPFAM" id="SSF53720">
    <property type="entry name" value="ALDH-like"/>
    <property type="match status" value="1"/>
</dbReference>
<dbReference type="PATRIC" id="fig|2033.6.peg.2884"/>
<dbReference type="PANTHER" id="PTHR42804:SF1">
    <property type="entry name" value="ALDEHYDE DEHYDROGENASE-RELATED"/>
    <property type="match status" value="1"/>
</dbReference>
<evidence type="ECO:0000256" key="1">
    <source>
        <dbReference type="ARBA" id="ARBA00009986"/>
    </source>
</evidence>
<evidence type="ECO:0000313" key="9">
    <source>
        <dbReference type="Proteomes" id="UP000075025"/>
    </source>
</evidence>
<evidence type="ECO:0000256" key="5">
    <source>
        <dbReference type="PROSITE-ProRule" id="PRU10007"/>
    </source>
</evidence>
<comment type="similarity">
    <text evidence="1 6">Belongs to the aldehyde dehydrogenase family.</text>
</comment>
<dbReference type="PROSITE" id="PS00687">
    <property type="entry name" value="ALDEHYDE_DEHYDR_GLU"/>
    <property type="match status" value="1"/>
</dbReference>
<dbReference type="Proteomes" id="UP000075025">
    <property type="component" value="Unassembled WGS sequence"/>
</dbReference>
<dbReference type="InterPro" id="IPR016161">
    <property type="entry name" value="Ald_DH/histidinol_DH"/>
</dbReference>
<dbReference type="FunFam" id="3.40.605.10:FF:000007">
    <property type="entry name" value="NAD/NADP-dependent betaine aldehyde dehydrogenase"/>
    <property type="match status" value="1"/>
</dbReference>
<protein>
    <recommendedName>
        <fullName evidence="3">aldehyde dehydrogenase (NAD(+))</fullName>
        <ecNumber evidence="3">1.2.1.3</ecNumber>
    </recommendedName>
</protein>
<evidence type="ECO:0000256" key="6">
    <source>
        <dbReference type="RuleBase" id="RU003345"/>
    </source>
</evidence>
<accession>A0A147EXF4</accession>
<name>A0A147EXF4_MICTE</name>
<dbReference type="EMBL" id="LDRT01000052">
    <property type="protein sequence ID" value="KTR94529.1"/>
    <property type="molecule type" value="Genomic_DNA"/>
</dbReference>
<dbReference type="Gene3D" id="3.40.605.10">
    <property type="entry name" value="Aldehyde Dehydrogenase, Chain A, domain 1"/>
    <property type="match status" value="1"/>
</dbReference>
<dbReference type="PROSITE" id="PS00070">
    <property type="entry name" value="ALDEHYDE_DEHYDR_CYS"/>
    <property type="match status" value="1"/>
</dbReference>
<feature type="domain" description="Aldehyde dehydrogenase" evidence="7">
    <location>
        <begin position="5"/>
        <end position="450"/>
    </location>
</feature>